<organism evidence="1 2">
    <name type="scientific">Parathielavia hyrcaniae</name>
    <dbReference type="NCBI Taxonomy" id="113614"/>
    <lineage>
        <taxon>Eukaryota</taxon>
        <taxon>Fungi</taxon>
        <taxon>Dikarya</taxon>
        <taxon>Ascomycota</taxon>
        <taxon>Pezizomycotina</taxon>
        <taxon>Sordariomycetes</taxon>
        <taxon>Sordariomycetidae</taxon>
        <taxon>Sordariales</taxon>
        <taxon>Chaetomiaceae</taxon>
        <taxon>Parathielavia</taxon>
    </lineage>
</organism>
<keyword evidence="2" id="KW-1185">Reference proteome</keyword>
<reference evidence="1" key="1">
    <citation type="journal article" date="2023" name="Mol. Phylogenet. Evol.">
        <title>Genome-scale phylogeny and comparative genomics of the fungal order Sordariales.</title>
        <authorList>
            <person name="Hensen N."/>
            <person name="Bonometti L."/>
            <person name="Westerberg I."/>
            <person name="Brannstrom I.O."/>
            <person name="Guillou S."/>
            <person name="Cros-Aarteil S."/>
            <person name="Calhoun S."/>
            <person name="Haridas S."/>
            <person name="Kuo A."/>
            <person name="Mondo S."/>
            <person name="Pangilinan J."/>
            <person name="Riley R."/>
            <person name="LaButti K."/>
            <person name="Andreopoulos B."/>
            <person name="Lipzen A."/>
            <person name="Chen C."/>
            <person name="Yan M."/>
            <person name="Daum C."/>
            <person name="Ng V."/>
            <person name="Clum A."/>
            <person name="Steindorff A."/>
            <person name="Ohm R.A."/>
            <person name="Martin F."/>
            <person name="Silar P."/>
            <person name="Natvig D.O."/>
            <person name="Lalanne C."/>
            <person name="Gautier V."/>
            <person name="Ament-Velasquez S.L."/>
            <person name="Kruys A."/>
            <person name="Hutchinson M.I."/>
            <person name="Powell A.J."/>
            <person name="Barry K."/>
            <person name="Miller A.N."/>
            <person name="Grigoriev I.V."/>
            <person name="Debuchy R."/>
            <person name="Gladieux P."/>
            <person name="Hiltunen Thoren M."/>
            <person name="Johannesson H."/>
        </authorList>
    </citation>
    <scope>NUCLEOTIDE SEQUENCE</scope>
    <source>
        <strain evidence="1">CBS 757.83</strain>
    </source>
</reference>
<dbReference type="EMBL" id="MU863630">
    <property type="protein sequence ID" value="KAK4102976.1"/>
    <property type="molecule type" value="Genomic_DNA"/>
</dbReference>
<evidence type="ECO:0000313" key="2">
    <source>
        <dbReference type="Proteomes" id="UP001305647"/>
    </source>
</evidence>
<sequence length="110" mass="12711">MLRKVNTPAQPMFRERRTSASKHFFMLRFYLFSFFFFLSCFLFSLSYSLPFKLPRYCGRLELDPAEVGVRTTRAAWEASEVHVAAPAWRPPIYGVKPGPACSLIKSHSGW</sequence>
<gene>
    <name evidence="1" type="ORF">N658DRAFT_330856</name>
</gene>
<dbReference type="Proteomes" id="UP001305647">
    <property type="component" value="Unassembled WGS sequence"/>
</dbReference>
<name>A0AAN6Q8P7_9PEZI</name>
<evidence type="ECO:0000313" key="1">
    <source>
        <dbReference type="EMBL" id="KAK4102976.1"/>
    </source>
</evidence>
<dbReference type="AlphaFoldDB" id="A0AAN6Q8P7"/>
<protein>
    <submittedName>
        <fullName evidence="1">Uncharacterized protein</fullName>
    </submittedName>
</protein>
<accession>A0AAN6Q8P7</accession>
<comment type="caution">
    <text evidence="1">The sequence shown here is derived from an EMBL/GenBank/DDBJ whole genome shotgun (WGS) entry which is preliminary data.</text>
</comment>
<reference evidence="1" key="2">
    <citation type="submission" date="2023-05" db="EMBL/GenBank/DDBJ databases">
        <authorList>
            <consortium name="Lawrence Berkeley National Laboratory"/>
            <person name="Steindorff A."/>
            <person name="Hensen N."/>
            <person name="Bonometti L."/>
            <person name="Westerberg I."/>
            <person name="Brannstrom I.O."/>
            <person name="Guillou S."/>
            <person name="Cros-Aarteil S."/>
            <person name="Calhoun S."/>
            <person name="Haridas S."/>
            <person name="Kuo A."/>
            <person name="Mondo S."/>
            <person name="Pangilinan J."/>
            <person name="Riley R."/>
            <person name="Labutti K."/>
            <person name="Andreopoulos B."/>
            <person name="Lipzen A."/>
            <person name="Chen C."/>
            <person name="Yanf M."/>
            <person name="Daum C."/>
            <person name="Ng V."/>
            <person name="Clum A."/>
            <person name="Ohm R."/>
            <person name="Martin F."/>
            <person name="Silar P."/>
            <person name="Natvig D."/>
            <person name="Lalanne C."/>
            <person name="Gautier V."/>
            <person name="Ament-Velasquez S.L."/>
            <person name="Kruys A."/>
            <person name="Hutchinson M.I."/>
            <person name="Powell A.J."/>
            <person name="Barry K."/>
            <person name="Miller A.N."/>
            <person name="Grigoriev I.V."/>
            <person name="Debuchy R."/>
            <person name="Gladieux P."/>
            <person name="Thoren M.H."/>
            <person name="Johannesson H."/>
        </authorList>
    </citation>
    <scope>NUCLEOTIDE SEQUENCE</scope>
    <source>
        <strain evidence="1">CBS 757.83</strain>
    </source>
</reference>
<proteinExistence type="predicted"/>